<name>A0A326TZK2_THEHA</name>
<accession>A0A326TZK2</accession>
<evidence type="ECO:0000313" key="3">
    <source>
        <dbReference type="Proteomes" id="UP000248806"/>
    </source>
</evidence>
<dbReference type="EMBL" id="QKUF01000066">
    <property type="protein sequence ID" value="PZW18038.1"/>
    <property type="molecule type" value="Genomic_DNA"/>
</dbReference>
<comment type="caution">
    <text evidence="2">The sequence shown here is derived from an EMBL/GenBank/DDBJ whole genome shotgun (WGS) entry which is preliminary data.</text>
</comment>
<proteinExistence type="predicted"/>
<reference evidence="2 3" key="1">
    <citation type="submission" date="2018-06" db="EMBL/GenBank/DDBJ databases">
        <title>Genomic Encyclopedia of Archaeal and Bacterial Type Strains, Phase II (KMG-II): from individual species to whole genera.</title>
        <authorList>
            <person name="Goeker M."/>
        </authorList>
    </citation>
    <scope>NUCLEOTIDE SEQUENCE [LARGE SCALE GENOMIC DNA]</scope>
    <source>
        <strain evidence="2 3">ATCC BAA-1881</strain>
    </source>
</reference>
<feature type="non-terminal residue" evidence="2">
    <location>
        <position position="132"/>
    </location>
</feature>
<keyword evidence="3" id="KW-1185">Reference proteome</keyword>
<sequence length="132" mass="15194">MATRVRGYKTELDLNNEQRTACLKHAGCARFASNWGLARSQEAYRATGKRPTAIDLHKELNALKKTDYPWMYEVSKCAMQEALRDLEKAYKNFFRRVELKKQGKWKGKLGFPTFKKKSKGIGSFRLTGSIKV</sequence>
<dbReference type="Pfam" id="PF12323">
    <property type="entry name" value="HTH_OrfB_IS605"/>
    <property type="match status" value="1"/>
</dbReference>
<organism evidence="2 3">
    <name type="scientific">Thermosporothrix hazakensis</name>
    <dbReference type="NCBI Taxonomy" id="644383"/>
    <lineage>
        <taxon>Bacteria</taxon>
        <taxon>Bacillati</taxon>
        <taxon>Chloroflexota</taxon>
        <taxon>Ktedonobacteria</taxon>
        <taxon>Ktedonobacterales</taxon>
        <taxon>Thermosporotrichaceae</taxon>
        <taxon>Thermosporothrix</taxon>
    </lineage>
</organism>
<evidence type="ECO:0000259" key="1">
    <source>
        <dbReference type="Pfam" id="PF12323"/>
    </source>
</evidence>
<feature type="domain" description="Transposase putative helix-turn-helix" evidence="1">
    <location>
        <begin position="6"/>
        <end position="49"/>
    </location>
</feature>
<protein>
    <submittedName>
        <fullName evidence="2">Putative transposase</fullName>
    </submittedName>
</protein>
<dbReference type="InterPro" id="IPR021027">
    <property type="entry name" value="Transposase_put_HTH"/>
</dbReference>
<dbReference type="AlphaFoldDB" id="A0A326TZK2"/>
<dbReference type="RefSeq" id="WP_146505479.1">
    <property type="nucleotide sequence ID" value="NZ_QKUF01000066.1"/>
</dbReference>
<dbReference type="Proteomes" id="UP000248806">
    <property type="component" value="Unassembled WGS sequence"/>
</dbReference>
<gene>
    <name evidence="2" type="ORF">EI42_06408</name>
</gene>
<evidence type="ECO:0000313" key="2">
    <source>
        <dbReference type="EMBL" id="PZW18038.1"/>
    </source>
</evidence>